<gene>
    <name evidence="2" type="ORF">ADUPG1_011058</name>
</gene>
<dbReference type="Gene3D" id="3.30.420.60">
    <property type="entry name" value="eRF1 domain 2"/>
    <property type="match status" value="1"/>
</dbReference>
<keyword evidence="3" id="KW-1185">Reference proteome</keyword>
<dbReference type="Gene3D" id="3.30.960.10">
    <property type="entry name" value="eRF1 domain 1"/>
    <property type="match status" value="1"/>
</dbReference>
<dbReference type="Pfam" id="PF03463">
    <property type="entry name" value="eRF1_1"/>
    <property type="match status" value="1"/>
</dbReference>
<sequence>MEDEEIRRFALRKQMAALEAARGAGTSMISLIIPPTEQISRVAKMLTDEAGTASNIKSRVNRQSVLGAIASASQKLKLYSKIPENGLVIFVGTVLTEEGKEKKLNIDFEPFKPVHTFLYLCDNKFHTEPLQSLLTADSAFGFIVVDGHGVLYGTICGAARTVLQKIPVQLPK</sequence>
<evidence type="ECO:0000259" key="1">
    <source>
        <dbReference type="SMART" id="SM01194"/>
    </source>
</evidence>
<dbReference type="SMART" id="SM01194">
    <property type="entry name" value="eRF1_1"/>
    <property type="match status" value="1"/>
</dbReference>
<proteinExistence type="predicted"/>
<dbReference type="InterPro" id="IPR042226">
    <property type="entry name" value="eFR1_2_sf"/>
</dbReference>
<feature type="non-terminal residue" evidence="2">
    <location>
        <position position="172"/>
    </location>
</feature>
<organism evidence="2 3">
    <name type="scientific">Aduncisulcus paluster</name>
    <dbReference type="NCBI Taxonomy" id="2918883"/>
    <lineage>
        <taxon>Eukaryota</taxon>
        <taxon>Metamonada</taxon>
        <taxon>Carpediemonas-like organisms</taxon>
        <taxon>Aduncisulcus</taxon>
    </lineage>
</organism>
<comment type="caution">
    <text evidence="2">The sequence shown here is derived from an EMBL/GenBank/DDBJ whole genome shotgun (WGS) entry which is preliminary data.</text>
</comment>
<reference evidence="2" key="1">
    <citation type="submission" date="2022-03" db="EMBL/GenBank/DDBJ databases">
        <title>Draft genome sequence of Aduncisulcus paluster, a free-living microaerophilic Fornicata.</title>
        <authorList>
            <person name="Yuyama I."/>
            <person name="Kume K."/>
            <person name="Tamura T."/>
            <person name="Inagaki Y."/>
            <person name="Hashimoto T."/>
        </authorList>
    </citation>
    <scope>NUCLEOTIDE SEQUENCE</scope>
    <source>
        <strain evidence="2">NY0171</strain>
    </source>
</reference>
<protein>
    <submittedName>
        <fullName evidence="2">Eukaryotic peptide chain release factor subunit 1</fullName>
    </submittedName>
</protein>
<evidence type="ECO:0000313" key="2">
    <source>
        <dbReference type="EMBL" id="GKT17174.1"/>
    </source>
</evidence>
<dbReference type="Proteomes" id="UP001057375">
    <property type="component" value="Unassembled WGS sequence"/>
</dbReference>
<dbReference type="PANTHER" id="PTHR10113">
    <property type="entry name" value="PEPTIDE CHAIN RELEASE FACTOR SUBUNIT 1"/>
    <property type="match status" value="1"/>
</dbReference>
<dbReference type="InterPro" id="IPR024049">
    <property type="entry name" value="eRF1_1_sf"/>
</dbReference>
<dbReference type="EMBL" id="BQXS01011824">
    <property type="protein sequence ID" value="GKT17174.1"/>
    <property type="molecule type" value="Genomic_DNA"/>
</dbReference>
<accession>A0ABQ5JXJ4</accession>
<evidence type="ECO:0000313" key="3">
    <source>
        <dbReference type="Proteomes" id="UP001057375"/>
    </source>
</evidence>
<dbReference type="InterPro" id="IPR005140">
    <property type="entry name" value="eRF1_Pelota-like_N"/>
</dbReference>
<dbReference type="InterPro" id="IPR004403">
    <property type="entry name" value="Peptide_chain-rel_eRF1/aRF1"/>
</dbReference>
<feature type="domain" description="eRF1/Pelota-like N-terminal" evidence="1">
    <location>
        <begin position="1"/>
        <end position="135"/>
    </location>
</feature>
<name>A0ABQ5JXJ4_9EUKA</name>
<dbReference type="SUPFAM" id="SSF55481">
    <property type="entry name" value="N-terminal domain of eukaryotic peptide chain release factor subunit 1, ERF1"/>
    <property type="match status" value="1"/>
</dbReference>